<feature type="compositionally biased region" description="Basic residues" evidence="1">
    <location>
        <begin position="137"/>
        <end position="146"/>
    </location>
</feature>
<keyword evidence="2" id="KW-1133">Transmembrane helix</keyword>
<dbReference type="RefSeq" id="WP_166151173.1">
    <property type="nucleotide sequence ID" value="NZ_JAANYN010000015.1"/>
</dbReference>
<feature type="compositionally biased region" description="Polar residues" evidence="1">
    <location>
        <begin position="84"/>
        <end position="102"/>
    </location>
</feature>
<dbReference type="Proteomes" id="UP000649799">
    <property type="component" value="Unassembled WGS sequence"/>
</dbReference>
<proteinExistence type="predicted"/>
<feature type="compositionally biased region" description="Polar residues" evidence="1">
    <location>
        <begin position="158"/>
        <end position="172"/>
    </location>
</feature>
<evidence type="ECO:0000313" key="4">
    <source>
        <dbReference type="Proteomes" id="UP000649799"/>
    </source>
</evidence>
<keyword evidence="2" id="KW-0472">Membrane</keyword>
<dbReference type="EMBL" id="JAANYN010000015">
    <property type="protein sequence ID" value="NHE59601.1"/>
    <property type="molecule type" value="Genomic_DNA"/>
</dbReference>
<organism evidence="3 4">
    <name type="scientific">Cyclobacterium plantarum</name>
    <dbReference type="NCBI Taxonomy" id="2716263"/>
    <lineage>
        <taxon>Bacteria</taxon>
        <taxon>Pseudomonadati</taxon>
        <taxon>Bacteroidota</taxon>
        <taxon>Cytophagia</taxon>
        <taxon>Cytophagales</taxon>
        <taxon>Cyclobacteriaceae</taxon>
        <taxon>Cyclobacterium</taxon>
    </lineage>
</organism>
<feature type="transmembrane region" description="Helical" evidence="2">
    <location>
        <begin position="42"/>
        <end position="62"/>
    </location>
</feature>
<evidence type="ECO:0008006" key="5">
    <source>
        <dbReference type="Google" id="ProtNLM"/>
    </source>
</evidence>
<keyword evidence="4" id="KW-1185">Reference proteome</keyword>
<accession>A0ABX0HCI0</accession>
<evidence type="ECO:0000313" key="3">
    <source>
        <dbReference type="EMBL" id="NHE59601.1"/>
    </source>
</evidence>
<evidence type="ECO:0000256" key="2">
    <source>
        <dbReference type="SAM" id="Phobius"/>
    </source>
</evidence>
<evidence type="ECO:0000256" key="1">
    <source>
        <dbReference type="SAM" id="MobiDB-lite"/>
    </source>
</evidence>
<keyword evidence="2" id="KW-0812">Transmembrane</keyword>
<name>A0ABX0HCI0_9BACT</name>
<feature type="compositionally biased region" description="Basic and acidic residues" evidence="1">
    <location>
        <begin position="114"/>
        <end position="127"/>
    </location>
</feature>
<gene>
    <name evidence="3" type="ORF">G9Q97_22555</name>
</gene>
<feature type="region of interest" description="Disordered" evidence="1">
    <location>
        <begin position="84"/>
        <end position="172"/>
    </location>
</feature>
<reference evidence="3 4" key="1">
    <citation type="submission" date="2020-03" db="EMBL/GenBank/DDBJ databases">
        <title>Cyclobacterium plantarum sp. nov., a marine bacterium isolated from a coastal-marine wetland.</title>
        <authorList>
            <person name="Sanchez-Porro C."/>
            <person name="Ventosa A."/>
            <person name="Amoozegar M."/>
        </authorList>
    </citation>
    <scope>NUCLEOTIDE SEQUENCE [LARGE SCALE GENOMIC DNA]</scope>
    <source>
        <strain evidence="3 4">GBPx2</strain>
    </source>
</reference>
<comment type="caution">
    <text evidence="3">The sequence shown here is derived from an EMBL/GenBank/DDBJ whole genome shotgun (WGS) entry which is preliminary data.</text>
</comment>
<sequence>MEKNKMDRLIKEKLEAYHPEFSEAAWTDFLPHLKKIPWWKTWWIVVPVSGLFLLGTFLYFQYRGLKTETQHTYSIQIEGKAPNINSLSESTDKSNQLVPYSNESEDYNVGKHQGYSEDLNKEIKKENSVNPAGKKSNAGKRKKTAVLKRYSGDKKQASAENNTGSKPSYYSQKNPQSYFSLDTMSEQELIRHLLTIDDSTSTIPSATVKGTGDMYKTKEPLHWDLTLGPAMRWLYPVDGFSTTRLPYSEELFSWRFPGLHMALVINQKWSVSAGVMGSNTNNYISVGEGYPTEKLLHFPDWSMVNYPVDHIRIETRQLLMPLSLSYHQNIINNFGLNFRVGLIAHYIGDQKFAYNKPIFASSLGYSTSVFQNTWQLSYLQSGLGLSYELSRRFSTYLEGEYWKGIQPIGGERHKYHLMGVSIGVNYHLFPKE</sequence>
<protein>
    <recommendedName>
        <fullName evidence="5">Outer membrane protein beta-barrel domain-containing protein</fullName>
    </recommendedName>
</protein>